<dbReference type="InterPro" id="IPR006941">
    <property type="entry name" value="RNase_CAF1"/>
</dbReference>
<evidence type="ECO:0000313" key="2">
    <source>
        <dbReference type="EMBL" id="KAJ1166738.1"/>
    </source>
</evidence>
<dbReference type="GO" id="GO:1990431">
    <property type="term" value="P:priRNA 3'-end processing"/>
    <property type="evidence" value="ECO:0007669"/>
    <property type="project" value="TreeGrafter"/>
</dbReference>
<proteinExistence type="inferred from homology"/>
<dbReference type="GO" id="GO:0000289">
    <property type="term" value="P:nuclear-transcribed mRNA poly(A) tail shortening"/>
    <property type="evidence" value="ECO:0007669"/>
    <property type="project" value="TreeGrafter"/>
</dbReference>
<name>A0AAV7SRI6_PLEWA</name>
<dbReference type="GO" id="GO:0000175">
    <property type="term" value="F:3'-5'-RNA exonuclease activity"/>
    <property type="evidence" value="ECO:0007669"/>
    <property type="project" value="TreeGrafter"/>
</dbReference>
<dbReference type="PANTHER" id="PTHR15092">
    <property type="entry name" value="POLY A -SPECIFIC RIBONUCLEASE/TARGET OF EGR1, MEMBER 1"/>
    <property type="match status" value="1"/>
</dbReference>
<evidence type="ECO:0000313" key="3">
    <source>
        <dbReference type="Proteomes" id="UP001066276"/>
    </source>
</evidence>
<protein>
    <submittedName>
        <fullName evidence="2">Uncharacterized protein</fullName>
    </submittedName>
</protein>
<comment type="similarity">
    <text evidence="1">Belongs to the CAF1 family.</text>
</comment>
<sequence length="528" mass="61261">MDILRSQLEDMLPVLEDLVQKCDFLALDMEFTGLHSLAYGKQPSLFDSASDWYRKARLSVKKFSVCQIGLSLFYKQDSNRFISHSFNFYLFPATFARIDSEFSVQASSIAFLSKFGFDFNKFLKEGIPYMNQEQEKRFLQDYREGNWRVRSTLEKDSLKKAIEEVTCWVTSAAEGGTMILRDLTGFEVFNVQLVLRQALPNVWTVPMGNKVFVRKVSPRQRWQMERQDLDPCRKERILISVLGFTIIFRFIVAAKKPLVGHNMLMDLLHLYDKFYQSLPESYEEFKKNLHTLFPFIIDTKVVTRAVWKELQFPRTGTLMDVYGLLNSNQNPAQPSSPLIEHAPDCRKYVEEAHPHEAAYDAFVCGSVLVKLGHLLLVTHQMDTEDPERPFSRYMDVISEHINQVNLIRARVSRINFSGEDICIRRPPALLVCVQGWPGVNEEQLYREFKSVCTLDVKRLGKDRFLLLVTNFKGMRAIRRTYKGHAHLRMCEYSYWKHSPLVNGILQVCGVVLAWSAVTFTLCTTPFWT</sequence>
<dbReference type="Gene3D" id="3.30.420.10">
    <property type="entry name" value="Ribonuclease H-like superfamily/Ribonuclease H"/>
    <property type="match status" value="2"/>
</dbReference>
<dbReference type="InterPro" id="IPR051181">
    <property type="entry name" value="CAF1_poly(A)_ribonucleases"/>
</dbReference>
<comment type="caution">
    <text evidence="2">The sequence shown here is derived from an EMBL/GenBank/DDBJ whole genome shotgun (WGS) entry which is preliminary data.</text>
</comment>
<organism evidence="2 3">
    <name type="scientific">Pleurodeles waltl</name>
    <name type="common">Iberian ribbed newt</name>
    <dbReference type="NCBI Taxonomy" id="8319"/>
    <lineage>
        <taxon>Eukaryota</taxon>
        <taxon>Metazoa</taxon>
        <taxon>Chordata</taxon>
        <taxon>Craniata</taxon>
        <taxon>Vertebrata</taxon>
        <taxon>Euteleostomi</taxon>
        <taxon>Amphibia</taxon>
        <taxon>Batrachia</taxon>
        <taxon>Caudata</taxon>
        <taxon>Salamandroidea</taxon>
        <taxon>Salamandridae</taxon>
        <taxon>Pleurodelinae</taxon>
        <taxon>Pleurodeles</taxon>
    </lineage>
</organism>
<dbReference type="InterPro" id="IPR036397">
    <property type="entry name" value="RNaseH_sf"/>
</dbReference>
<dbReference type="EMBL" id="JANPWB010000008">
    <property type="protein sequence ID" value="KAJ1166738.1"/>
    <property type="molecule type" value="Genomic_DNA"/>
</dbReference>
<dbReference type="AlphaFoldDB" id="A0AAV7SRI6"/>
<dbReference type="GO" id="GO:0005634">
    <property type="term" value="C:nucleus"/>
    <property type="evidence" value="ECO:0007669"/>
    <property type="project" value="TreeGrafter"/>
</dbReference>
<gene>
    <name evidence="2" type="ORF">NDU88_007135</name>
</gene>
<dbReference type="GO" id="GO:1990432">
    <property type="term" value="P:siRNA 3'-end processing"/>
    <property type="evidence" value="ECO:0007669"/>
    <property type="project" value="TreeGrafter"/>
</dbReference>
<dbReference type="SUPFAM" id="SSF53098">
    <property type="entry name" value="Ribonuclease H-like"/>
    <property type="match status" value="1"/>
</dbReference>
<dbReference type="Proteomes" id="UP001066276">
    <property type="component" value="Chromosome 4_2"/>
</dbReference>
<reference evidence="2" key="1">
    <citation type="journal article" date="2022" name="bioRxiv">
        <title>Sequencing and chromosome-scale assembly of the giantPleurodeles waltlgenome.</title>
        <authorList>
            <person name="Brown T."/>
            <person name="Elewa A."/>
            <person name="Iarovenko S."/>
            <person name="Subramanian E."/>
            <person name="Araus A.J."/>
            <person name="Petzold A."/>
            <person name="Susuki M."/>
            <person name="Suzuki K.-i.T."/>
            <person name="Hayashi T."/>
            <person name="Toyoda A."/>
            <person name="Oliveira C."/>
            <person name="Osipova E."/>
            <person name="Leigh N.D."/>
            <person name="Simon A."/>
            <person name="Yun M.H."/>
        </authorList>
    </citation>
    <scope>NUCLEOTIDE SEQUENCE</scope>
    <source>
        <strain evidence="2">20211129_DDA</strain>
        <tissue evidence="2">Liver</tissue>
    </source>
</reference>
<keyword evidence="3" id="KW-1185">Reference proteome</keyword>
<dbReference type="PANTHER" id="PTHR15092:SF22">
    <property type="entry name" value="POLY(A)-SPECIFIC RIBONUCLEASE PNLDC1"/>
    <property type="match status" value="1"/>
</dbReference>
<dbReference type="InterPro" id="IPR012337">
    <property type="entry name" value="RNaseH-like_sf"/>
</dbReference>
<dbReference type="GO" id="GO:0005783">
    <property type="term" value="C:endoplasmic reticulum"/>
    <property type="evidence" value="ECO:0007669"/>
    <property type="project" value="TreeGrafter"/>
</dbReference>
<dbReference type="Pfam" id="PF04857">
    <property type="entry name" value="CAF1"/>
    <property type="match status" value="1"/>
</dbReference>
<dbReference type="FunFam" id="3.30.420.10:FF:000061">
    <property type="entry name" value="PARN like, ribonuclease domain containing 1"/>
    <property type="match status" value="1"/>
</dbReference>
<dbReference type="GO" id="GO:0003723">
    <property type="term" value="F:RNA binding"/>
    <property type="evidence" value="ECO:0007669"/>
    <property type="project" value="TreeGrafter"/>
</dbReference>
<accession>A0AAV7SRI6</accession>
<evidence type="ECO:0000256" key="1">
    <source>
        <dbReference type="ARBA" id="ARBA00008372"/>
    </source>
</evidence>